<dbReference type="OrthoDB" id="5589325at2759"/>
<feature type="signal peptide" evidence="3">
    <location>
        <begin position="1"/>
        <end position="19"/>
    </location>
</feature>
<dbReference type="PANTHER" id="PTHR40633:SF1">
    <property type="entry name" value="GPI ANCHORED SERINE-THREONINE RICH PROTEIN (AFU_ORTHOLOGUE AFUA_1G03630)"/>
    <property type="match status" value="1"/>
</dbReference>
<feature type="non-terminal residue" evidence="5">
    <location>
        <position position="145"/>
    </location>
</feature>
<dbReference type="EMBL" id="MU032350">
    <property type="protein sequence ID" value="KAF3762530.1"/>
    <property type="molecule type" value="Genomic_DNA"/>
</dbReference>
<dbReference type="AlphaFoldDB" id="A0A9P5CM63"/>
<evidence type="ECO:0000256" key="1">
    <source>
        <dbReference type="ARBA" id="ARBA00022729"/>
    </source>
</evidence>
<dbReference type="PANTHER" id="PTHR40633">
    <property type="entry name" value="MATRIX PROTEIN, PUTATIVE (AFU_ORTHOLOGUE AFUA_8G05410)-RELATED"/>
    <property type="match status" value="1"/>
</dbReference>
<feature type="domain" description="Yeast cell wall synthesis Kre9/Knh1-like N-terminal" evidence="4">
    <location>
        <begin position="26"/>
        <end position="104"/>
    </location>
</feature>
<evidence type="ECO:0000313" key="5">
    <source>
        <dbReference type="EMBL" id="KAF3762530.1"/>
    </source>
</evidence>
<reference evidence="5" key="1">
    <citation type="journal article" date="2020" name="Phytopathology">
        <title>Genome sequence of the chestnut blight fungus Cryphonectria parasitica EP155: A fundamental resource for an archetypical invasive plant pathogen.</title>
        <authorList>
            <person name="Crouch J.A."/>
            <person name="Dawe A."/>
            <person name="Aerts A."/>
            <person name="Barry K."/>
            <person name="Churchill A.C.L."/>
            <person name="Grimwood J."/>
            <person name="Hillman B."/>
            <person name="Milgroom M.G."/>
            <person name="Pangilinan J."/>
            <person name="Smith M."/>
            <person name="Salamov A."/>
            <person name="Schmutz J."/>
            <person name="Yadav J."/>
            <person name="Grigoriev I.V."/>
            <person name="Nuss D."/>
        </authorList>
    </citation>
    <scope>NUCLEOTIDE SEQUENCE</scope>
    <source>
        <strain evidence="5">EP155</strain>
    </source>
</reference>
<feature type="chain" id="PRO_5040134267" description="Yeast cell wall synthesis Kre9/Knh1-like N-terminal domain-containing protein" evidence="3">
    <location>
        <begin position="20"/>
        <end position="145"/>
    </location>
</feature>
<sequence>MQFTARLLAISAAFSQVLALPVLTNSAYDVTEGEAFDITWTNATGSVTLVLKTGISTDLSTVSTIATGLTGDSYDWTPEDIPSGTYAIAITDDSGETNYSPQFTYQGTGVASTTSTSASATSTTTTTSSGTTTSTVTSASGSTTL</sequence>
<protein>
    <recommendedName>
        <fullName evidence="4">Yeast cell wall synthesis Kre9/Knh1-like N-terminal domain-containing protein</fullName>
    </recommendedName>
</protein>
<dbReference type="Pfam" id="PF10342">
    <property type="entry name" value="Kre9_KNH"/>
    <property type="match status" value="1"/>
</dbReference>
<evidence type="ECO:0000256" key="2">
    <source>
        <dbReference type="SAM" id="MobiDB-lite"/>
    </source>
</evidence>
<dbReference type="InterPro" id="IPR052982">
    <property type="entry name" value="SRP1/TIP1-like"/>
</dbReference>
<gene>
    <name evidence="5" type="ORF">M406DRAFT_323593</name>
</gene>
<dbReference type="Proteomes" id="UP000803844">
    <property type="component" value="Unassembled WGS sequence"/>
</dbReference>
<name>A0A9P5CM63_CRYP1</name>
<dbReference type="RefSeq" id="XP_040773509.1">
    <property type="nucleotide sequence ID" value="XM_040919787.1"/>
</dbReference>
<feature type="region of interest" description="Disordered" evidence="2">
    <location>
        <begin position="112"/>
        <end position="145"/>
    </location>
</feature>
<dbReference type="InterPro" id="IPR018466">
    <property type="entry name" value="Kre9/Knh1-like_N"/>
</dbReference>
<accession>A0A9P5CM63</accession>
<comment type="caution">
    <text evidence="5">The sequence shown here is derived from an EMBL/GenBank/DDBJ whole genome shotgun (WGS) entry which is preliminary data.</text>
</comment>
<keyword evidence="6" id="KW-1185">Reference proteome</keyword>
<evidence type="ECO:0000313" key="6">
    <source>
        <dbReference type="Proteomes" id="UP000803844"/>
    </source>
</evidence>
<evidence type="ECO:0000256" key="3">
    <source>
        <dbReference type="SAM" id="SignalP"/>
    </source>
</evidence>
<organism evidence="5 6">
    <name type="scientific">Cryphonectria parasitica (strain ATCC 38755 / EP155)</name>
    <dbReference type="NCBI Taxonomy" id="660469"/>
    <lineage>
        <taxon>Eukaryota</taxon>
        <taxon>Fungi</taxon>
        <taxon>Dikarya</taxon>
        <taxon>Ascomycota</taxon>
        <taxon>Pezizomycotina</taxon>
        <taxon>Sordariomycetes</taxon>
        <taxon>Sordariomycetidae</taxon>
        <taxon>Diaporthales</taxon>
        <taxon>Cryphonectriaceae</taxon>
        <taxon>Cryphonectria-Endothia species complex</taxon>
        <taxon>Cryphonectria</taxon>
    </lineage>
</organism>
<keyword evidence="1 3" id="KW-0732">Signal</keyword>
<proteinExistence type="predicted"/>
<dbReference type="GeneID" id="63836916"/>
<evidence type="ECO:0000259" key="4">
    <source>
        <dbReference type="Pfam" id="PF10342"/>
    </source>
</evidence>